<dbReference type="Gene3D" id="1.20.5.1200">
    <property type="entry name" value="Alpha-tocopherol transfer"/>
    <property type="match status" value="1"/>
</dbReference>
<dbReference type="PANTHER" id="PTHR10174">
    <property type="entry name" value="ALPHA-TOCOPHEROL TRANSFER PROTEIN-RELATED"/>
    <property type="match status" value="1"/>
</dbReference>
<dbReference type="GO" id="GO:0016020">
    <property type="term" value="C:membrane"/>
    <property type="evidence" value="ECO:0007669"/>
    <property type="project" value="TreeGrafter"/>
</dbReference>
<gene>
    <name evidence="2" type="ORF">Zmor_017825</name>
</gene>
<dbReference type="InterPro" id="IPR001251">
    <property type="entry name" value="CRAL-TRIO_dom"/>
</dbReference>
<dbReference type="PRINTS" id="PR00180">
    <property type="entry name" value="CRETINALDHBP"/>
</dbReference>
<name>A0AA38MD85_9CUCU</name>
<dbReference type="EMBL" id="JALNTZ010000005">
    <property type="protein sequence ID" value="KAJ3651816.1"/>
    <property type="molecule type" value="Genomic_DNA"/>
</dbReference>
<keyword evidence="3" id="KW-1185">Reference proteome</keyword>
<dbReference type="InterPro" id="IPR036273">
    <property type="entry name" value="CRAL/TRIO_N_dom_sf"/>
</dbReference>
<evidence type="ECO:0000259" key="1">
    <source>
        <dbReference type="PROSITE" id="PS50191"/>
    </source>
</evidence>
<dbReference type="SMART" id="SM00516">
    <property type="entry name" value="SEC14"/>
    <property type="match status" value="1"/>
</dbReference>
<dbReference type="CDD" id="cd00170">
    <property type="entry name" value="SEC14"/>
    <property type="match status" value="1"/>
</dbReference>
<dbReference type="PROSITE" id="PS50191">
    <property type="entry name" value="CRAL_TRIO"/>
    <property type="match status" value="1"/>
</dbReference>
<organism evidence="2 3">
    <name type="scientific">Zophobas morio</name>
    <dbReference type="NCBI Taxonomy" id="2755281"/>
    <lineage>
        <taxon>Eukaryota</taxon>
        <taxon>Metazoa</taxon>
        <taxon>Ecdysozoa</taxon>
        <taxon>Arthropoda</taxon>
        <taxon>Hexapoda</taxon>
        <taxon>Insecta</taxon>
        <taxon>Pterygota</taxon>
        <taxon>Neoptera</taxon>
        <taxon>Endopterygota</taxon>
        <taxon>Coleoptera</taxon>
        <taxon>Polyphaga</taxon>
        <taxon>Cucujiformia</taxon>
        <taxon>Tenebrionidae</taxon>
        <taxon>Zophobas</taxon>
    </lineage>
</organism>
<dbReference type="AlphaFoldDB" id="A0AA38MD85"/>
<comment type="caution">
    <text evidence="2">The sequence shown here is derived from an EMBL/GenBank/DDBJ whole genome shotgun (WGS) entry which is preliminary data.</text>
</comment>
<dbReference type="SUPFAM" id="SSF46938">
    <property type="entry name" value="CRAL/TRIO N-terminal domain"/>
    <property type="match status" value="1"/>
</dbReference>
<dbReference type="GO" id="GO:1902936">
    <property type="term" value="F:phosphatidylinositol bisphosphate binding"/>
    <property type="evidence" value="ECO:0007669"/>
    <property type="project" value="TreeGrafter"/>
</dbReference>
<dbReference type="SUPFAM" id="SSF52087">
    <property type="entry name" value="CRAL/TRIO domain"/>
    <property type="match status" value="1"/>
</dbReference>
<dbReference type="PANTHER" id="PTHR10174:SF213">
    <property type="entry name" value="CRAL-TRIO DOMAIN-CONTAINING PROTEIN"/>
    <property type="match status" value="1"/>
</dbReference>
<protein>
    <recommendedName>
        <fullName evidence="1">CRAL-TRIO domain-containing protein</fullName>
    </recommendedName>
</protein>
<dbReference type="Gene3D" id="3.40.525.10">
    <property type="entry name" value="CRAL-TRIO lipid binding domain"/>
    <property type="match status" value="1"/>
</dbReference>
<reference evidence="2" key="1">
    <citation type="journal article" date="2023" name="G3 (Bethesda)">
        <title>Whole genome assemblies of Zophobas morio and Tenebrio molitor.</title>
        <authorList>
            <person name="Kaur S."/>
            <person name="Stinson S.A."/>
            <person name="diCenzo G.C."/>
        </authorList>
    </citation>
    <scope>NUCLEOTIDE SEQUENCE</scope>
    <source>
        <strain evidence="2">QUZm001</strain>
    </source>
</reference>
<feature type="domain" description="CRAL-TRIO" evidence="1">
    <location>
        <begin position="82"/>
        <end position="245"/>
    </location>
</feature>
<evidence type="ECO:0000313" key="3">
    <source>
        <dbReference type="Proteomes" id="UP001168821"/>
    </source>
</evidence>
<dbReference type="Pfam" id="PF00650">
    <property type="entry name" value="CRAL_TRIO"/>
    <property type="match status" value="1"/>
</dbReference>
<dbReference type="InterPro" id="IPR036865">
    <property type="entry name" value="CRAL-TRIO_dom_sf"/>
</dbReference>
<accession>A0AA38MD85</accession>
<proteinExistence type="predicted"/>
<sequence>MALNLVDVKSEYAKDKDLKEEDVKAFIEWVNKQPHLPEINEVQAILFLQSCYFRNEAAKAAIDTYFTVRTLCPDLFFERNPKNSPLKEGLDVTLFSVLPKLTPDGYSIIFMKLMDSNPDNYNFAMQLKYFDMVCMQYLHQQGTSKGHLIVLDMKGVVFGHLTKLGPLTMKKFLYYLQEAMPLRLKGLHYFNIVPFMDKILALMKPFMKKELMDMLYLHNTADDMTKFVPKDCLPQDYGGSVEPLNVLHEKVKSNLMQNVPFFEWEDKHSVDESRRQGKPKNVSDYFGVEGTFKKLELD</sequence>
<dbReference type="Proteomes" id="UP001168821">
    <property type="component" value="Unassembled WGS sequence"/>
</dbReference>
<evidence type="ECO:0000313" key="2">
    <source>
        <dbReference type="EMBL" id="KAJ3651816.1"/>
    </source>
</evidence>